<organism evidence="2 3">
    <name type="scientific">Halanaerobium saccharolyticum subsp. saccharolyticum DSM 6643</name>
    <dbReference type="NCBI Taxonomy" id="1293054"/>
    <lineage>
        <taxon>Bacteria</taxon>
        <taxon>Bacillati</taxon>
        <taxon>Bacillota</taxon>
        <taxon>Clostridia</taxon>
        <taxon>Halanaerobiales</taxon>
        <taxon>Halanaerobiaceae</taxon>
        <taxon>Halanaerobium</taxon>
    </lineage>
</organism>
<evidence type="ECO:0000256" key="1">
    <source>
        <dbReference type="SAM" id="SignalP"/>
    </source>
</evidence>
<dbReference type="Proteomes" id="UP000012063">
    <property type="component" value="Unassembled WGS sequence"/>
</dbReference>
<feature type="signal peptide" evidence="1">
    <location>
        <begin position="1"/>
        <end position="24"/>
    </location>
</feature>
<dbReference type="EMBL" id="CAUI01000005">
    <property type="protein sequence ID" value="CCU78054.1"/>
    <property type="molecule type" value="Genomic_DNA"/>
</dbReference>
<dbReference type="InterPro" id="IPR009045">
    <property type="entry name" value="Zn_M74/Hedgehog-like"/>
</dbReference>
<evidence type="ECO:0000313" key="2">
    <source>
        <dbReference type="EMBL" id="CCU78054.1"/>
    </source>
</evidence>
<sequence>MMKKIFVFSILVVLILISSFSLNAAAFSAEHANFSIVYDDFKIPLTTFSIFVMPGEGIKISIAEEDRDKQYVIELNGKSFENERSFKWQAPAKSGYYPVKIKEKNKNGSGSEIKLNVFVLHPAHKMNGQYLDGFKIGSYPNIPADKKTYYSKPTGFLKIEKSLLDLNLTPHFKMNQFVTNQSNKFPQYIVLQESLLLKLEYFLEEVNKSGYKADTFGIVSIYRSPYFNKKLGNNTDFSRHLFGDAADIYIDNSGNQWMDDLNRDGKSTIKDSNILFDLAVKFDQKEEFAQLQGGVCSYKGNGVRGPFLHIDSRGFHVSW</sequence>
<accession>M5DXF5</accession>
<dbReference type="InParanoid" id="M5DXF5"/>
<proteinExistence type="predicted"/>
<keyword evidence="1" id="KW-0732">Signal</keyword>
<evidence type="ECO:0000313" key="3">
    <source>
        <dbReference type="Proteomes" id="UP000012063"/>
    </source>
</evidence>
<name>M5DXF5_9FIRM</name>
<dbReference type="STRING" id="1293054.HSACCH_00367"/>
<dbReference type="Gene3D" id="3.30.1380.10">
    <property type="match status" value="1"/>
</dbReference>
<gene>
    <name evidence="2" type="ORF">HSACCH_00367</name>
</gene>
<feature type="chain" id="PRO_5038987364" description="Peptidase M15-like protein" evidence="1">
    <location>
        <begin position="25"/>
        <end position="319"/>
    </location>
</feature>
<dbReference type="eggNOG" id="COG3108">
    <property type="taxonomic scope" value="Bacteria"/>
</dbReference>
<keyword evidence="3" id="KW-1185">Reference proteome</keyword>
<evidence type="ECO:0008006" key="4">
    <source>
        <dbReference type="Google" id="ProtNLM"/>
    </source>
</evidence>
<dbReference type="SUPFAM" id="SSF55166">
    <property type="entry name" value="Hedgehog/DD-peptidase"/>
    <property type="match status" value="1"/>
</dbReference>
<dbReference type="AlphaFoldDB" id="M5DXF5"/>
<protein>
    <recommendedName>
        <fullName evidence="4">Peptidase M15-like protein</fullName>
    </recommendedName>
</protein>
<reference evidence="3" key="1">
    <citation type="journal article" date="2013" name="Genome Announc.">
        <title>Genome Sequence of Halanaerobium saccharolyticum subsp. saccharolyticum Strain DSM 6643T, a Halophilic Hydrogen-Producing Bacterium.</title>
        <authorList>
            <person name="Kivisto A."/>
            <person name="Larjo A."/>
            <person name="Ciranna A."/>
            <person name="Santala V."/>
            <person name="Roos C."/>
            <person name="Karp M."/>
        </authorList>
    </citation>
    <scope>NUCLEOTIDE SEQUENCE [LARGE SCALE GENOMIC DNA]</scope>
    <source>
        <strain evidence="3">DSM 6643</strain>
    </source>
</reference>
<comment type="caution">
    <text evidence="2">The sequence shown here is derived from an EMBL/GenBank/DDBJ whole genome shotgun (WGS) entry which is preliminary data.</text>
</comment>